<name>A0A4S4LHR7_9AGAM</name>
<evidence type="ECO:0000313" key="5">
    <source>
        <dbReference type="EMBL" id="THH11532.1"/>
    </source>
</evidence>
<comment type="caution">
    <text evidence="5">The sequence shown here is derived from an EMBL/GenBank/DDBJ whole genome shotgun (WGS) entry which is preliminary data.</text>
</comment>
<feature type="compositionally biased region" description="Polar residues" evidence="3">
    <location>
        <begin position="360"/>
        <end position="378"/>
    </location>
</feature>
<accession>A0A4S4LHR7</accession>
<feature type="region of interest" description="Disordered" evidence="3">
    <location>
        <begin position="129"/>
        <end position="150"/>
    </location>
</feature>
<dbReference type="InterPro" id="IPR038090">
    <property type="entry name" value="Cdt1_C_WH_dom_sf"/>
</dbReference>
<evidence type="ECO:0000256" key="3">
    <source>
        <dbReference type="SAM" id="MobiDB-lite"/>
    </source>
</evidence>
<dbReference type="Pfam" id="PF16679">
    <property type="entry name" value="CDT1_C"/>
    <property type="match status" value="1"/>
</dbReference>
<reference evidence="5 6" key="1">
    <citation type="submission" date="2019-02" db="EMBL/GenBank/DDBJ databases">
        <title>Genome sequencing of the rare red list fungi Phellinidium pouzarii.</title>
        <authorList>
            <person name="Buettner E."/>
            <person name="Kellner H."/>
        </authorList>
    </citation>
    <scope>NUCLEOTIDE SEQUENCE [LARGE SCALE GENOMIC DNA]</scope>
    <source>
        <strain evidence="5 6">DSM 108285</strain>
    </source>
</reference>
<feature type="region of interest" description="Disordered" evidence="3">
    <location>
        <begin position="243"/>
        <end position="299"/>
    </location>
</feature>
<comment type="similarity">
    <text evidence="1">Belongs to the Cdt1 family.</text>
</comment>
<evidence type="ECO:0000256" key="1">
    <source>
        <dbReference type="ARBA" id="ARBA00008356"/>
    </source>
</evidence>
<protein>
    <recommendedName>
        <fullName evidence="4">DNA replication factor Cdt1 C-terminal domain-containing protein</fullName>
    </recommendedName>
</protein>
<dbReference type="Gene3D" id="1.10.10.1420">
    <property type="entry name" value="DNA replication factor Cdt1, C-terminal WH domain"/>
    <property type="match status" value="1"/>
</dbReference>
<dbReference type="EMBL" id="SGPK01000012">
    <property type="protein sequence ID" value="THH11532.1"/>
    <property type="molecule type" value="Genomic_DNA"/>
</dbReference>
<keyword evidence="6" id="KW-1185">Reference proteome</keyword>
<feature type="region of interest" description="Disordered" evidence="3">
    <location>
        <begin position="514"/>
        <end position="555"/>
    </location>
</feature>
<dbReference type="AlphaFoldDB" id="A0A4S4LHR7"/>
<feature type="region of interest" description="Disordered" evidence="3">
    <location>
        <begin position="333"/>
        <end position="380"/>
    </location>
</feature>
<feature type="compositionally biased region" description="Polar residues" evidence="3">
    <location>
        <begin position="333"/>
        <end position="349"/>
    </location>
</feature>
<dbReference type="InterPro" id="IPR032054">
    <property type="entry name" value="Cdt1_C"/>
</dbReference>
<dbReference type="OrthoDB" id="3366139at2759"/>
<keyword evidence="2" id="KW-0131">Cell cycle</keyword>
<evidence type="ECO:0000313" key="6">
    <source>
        <dbReference type="Proteomes" id="UP000308199"/>
    </source>
</evidence>
<feature type="compositionally biased region" description="Low complexity" evidence="3">
    <location>
        <begin position="350"/>
        <end position="359"/>
    </location>
</feature>
<evidence type="ECO:0000259" key="4">
    <source>
        <dbReference type="Pfam" id="PF16679"/>
    </source>
</evidence>
<gene>
    <name evidence="5" type="ORF">EW145_g579</name>
</gene>
<organism evidence="5 6">
    <name type="scientific">Phellinidium pouzarii</name>
    <dbReference type="NCBI Taxonomy" id="167371"/>
    <lineage>
        <taxon>Eukaryota</taxon>
        <taxon>Fungi</taxon>
        <taxon>Dikarya</taxon>
        <taxon>Basidiomycota</taxon>
        <taxon>Agaricomycotina</taxon>
        <taxon>Agaricomycetes</taxon>
        <taxon>Hymenochaetales</taxon>
        <taxon>Hymenochaetaceae</taxon>
        <taxon>Phellinidium</taxon>
    </lineage>
</organism>
<evidence type="ECO:0000256" key="2">
    <source>
        <dbReference type="ARBA" id="ARBA00023306"/>
    </source>
</evidence>
<feature type="compositionally biased region" description="Polar residues" evidence="3">
    <location>
        <begin position="249"/>
        <end position="259"/>
    </location>
</feature>
<feature type="domain" description="DNA replication factor Cdt1 C-terminal" evidence="4">
    <location>
        <begin position="409"/>
        <end position="505"/>
    </location>
</feature>
<dbReference type="Proteomes" id="UP000308199">
    <property type="component" value="Unassembled WGS sequence"/>
</dbReference>
<sequence>MSNIFTSLRVTPKKKRVYSSDDDDTVLTPKKLRTMVATPPATPRKLTASAALPPHLARFQSLQSSLHRALSHALATAAVSPSSDTGVVPNVLNNHTLSSTVGLSRTCTLDDLKRLCWLWEWDGKDLPGATGDDDNPFLEGATPKPEQSKQWNRGAMGLVITPTTHLSKTIGRRIPAYGIGIEVEMDIDKDMPGGMAAVARWTAAADQRMKSLNQKLRRWVELHRKSTNVPTVPLADLPSLAQQPAKHSALTQRLVSLSPKSPKFHATPSRSSDPFDYPPSPTRSSPTKPCETPGKRTHREFAIPFPITPASMSRHKSTATASILPQTPSTSRILRTVPSTPRTPQTPAVSSSSFYSRPSTPVNQTGSNADTVPSTPTTSRREALYERIRKRSESQVPATPSKARIVTSTKMSREQLMKLSQEEMRLRCLLGRLGGVAESIWMFFVSPSNPLSVGASPRKRRTIPTDEVVQAIIKSSPVPISSAEALESIQLLTSLCPFFLKNINVGGEEWLEMPASTSAAQPSAPPSPRRKLGANSGDELKTLSPRRVKREEGGLREVRERIKRELDASD</sequence>
<proteinExistence type="inferred from homology"/>